<dbReference type="EMBL" id="JABFDY010000003">
    <property type="protein sequence ID" value="KAF7709841.1"/>
    <property type="molecule type" value="Genomic_DNA"/>
</dbReference>
<gene>
    <name evidence="2" type="ORF">HF521_016691</name>
</gene>
<organism evidence="2 3">
    <name type="scientific">Silurus meridionalis</name>
    <name type="common">Southern catfish</name>
    <name type="synonym">Silurus soldatovi meridionalis</name>
    <dbReference type="NCBI Taxonomy" id="175797"/>
    <lineage>
        <taxon>Eukaryota</taxon>
        <taxon>Metazoa</taxon>
        <taxon>Chordata</taxon>
        <taxon>Craniata</taxon>
        <taxon>Vertebrata</taxon>
        <taxon>Euteleostomi</taxon>
        <taxon>Actinopterygii</taxon>
        <taxon>Neopterygii</taxon>
        <taxon>Teleostei</taxon>
        <taxon>Ostariophysi</taxon>
        <taxon>Siluriformes</taxon>
        <taxon>Siluridae</taxon>
        <taxon>Silurus</taxon>
    </lineage>
</organism>
<feature type="region of interest" description="Disordered" evidence="1">
    <location>
        <begin position="79"/>
        <end position="100"/>
    </location>
</feature>
<accession>A0A8T0BR68</accession>
<sequence length="100" mass="11898">MWAWLNSVDVKRNPERSSHMQQLHTWTVLQKKTHTYTIQREKAYRCGNCSEADSPAEPEGEEMQRRDNIKKRVMIEIKLQDEGQQAEGHKEPSEMDEQYH</sequence>
<keyword evidence="3" id="KW-1185">Reference proteome</keyword>
<feature type="region of interest" description="Disordered" evidence="1">
    <location>
        <begin position="49"/>
        <end position="68"/>
    </location>
</feature>
<name>A0A8T0BR68_SILME</name>
<comment type="caution">
    <text evidence="2">The sequence shown here is derived from an EMBL/GenBank/DDBJ whole genome shotgun (WGS) entry which is preliminary data.</text>
</comment>
<evidence type="ECO:0000256" key="1">
    <source>
        <dbReference type="SAM" id="MobiDB-lite"/>
    </source>
</evidence>
<proteinExistence type="predicted"/>
<evidence type="ECO:0000313" key="3">
    <source>
        <dbReference type="Proteomes" id="UP000606274"/>
    </source>
</evidence>
<evidence type="ECO:0000313" key="2">
    <source>
        <dbReference type="EMBL" id="KAF7709841.1"/>
    </source>
</evidence>
<protein>
    <submittedName>
        <fullName evidence="2">Uncharacterized protein</fullName>
    </submittedName>
</protein>
<dbReference type="AlphaFoldDB" id="A0A8T0BR68"/>
<reference evidence="2" key="1">
    <citation type="submission" date="2020-08" db="EMBL/GenBank/DDBJ databases">
        <title>Chromosome-level assembly of Southern catfish (Silurus meridionalis) provides insights into visual adaptation to the nocturnal and benthic lifestyles.</title>
        <authorList>
            <person name="Zhang Y."/>
            <person name="Wang D."/>
            <person name="Peng Z."/>
        </authorList>
    </citation>
    <scope>NUCLEOTIDE SEQUENCE</scope>
    <source>
        <strain evidence="2">SWU-2019-XX</strain>
        <tissue evidence="2">Muscle</tissue>
    </source>
</reference>
<dbReference type="Proteomes" id="UP000606274">
    <property type="component" value="Unassembled WGS sequence"/>
</dbReference>